<sequence length="459" mass="48080">MKANNETNHQGSVAVENTDSNESKVSRRNFLSMMAAGAGSMALAACGGIGEGDGDSAALNGVAKAATTGSADGTTIPPAASITDSAGAIWTVVSGVVKKNGASAGYTSQVQMLLYKGGKVYQQNVTGNFWYWSGTAWVATTDPRTTTSVAAPLFYGVNGHMAWGSGIYQTLSAAAQLAILKDLGASVYRADTADAGMSQTIANALNGAFKNSGVTIMPVINPRSAGWNQSGTEAAAYTLGYNLAVKCTTPLKGLVTHIECGNELDTVGLKIGGDGSASTDWSPAYWPAFRGVIRGMIDGVKAVDPTIKCGVNVGIPMAYRALQMLWSGITPNGTANGVGGAANVRWDFTTYHWYKSSYNIQKAGPKASVDVLQILKDSFGVPIWLTEFGWSGSKDSAQSAADYVTTAMTQYKSVKDKYNVECIMLYAVIDASYGLMQMDGKTKNPAYSAYKNFVAANPV</sequence>
<organism evidence="3 4">
    <name type="scientific">Caballeronia terrestris</name>
    <dbReference type="NCBI Taxonomy" id="1226301"/>
    <lineage>
        <taxon>Bacteria</taxon>
        <taxon>Pseudomonadati</taxon>
        <taxon>Pseudomonadota</taxon>
        <taxon>Betaproteobacteria</taxon>
        <taxon>Burkholderiales</taxon>
        <taxon>Burkholderiaceae</taxon>
        <taxon>Caballeronia</taxon>
    </lineage>
</organism>
<evidence type="ECO:0000259" key="2">
    <source>
        <dbReference type="Pfam" id="PF11790"/>
    </source>
</evidence>
<dbReference type="OrthoDB" id="9126494at2"/>
<proteinExistence type="predicted"/>
<dbReference type="EMBL" id="FCOL02000020">
    <property type="protein sequence ID" value="SAL66203.1"/>
    <property type="molecule type" value="Genomic_DNA"/>
</dbReference>
<feature type="region of interest" description="Disordered" evidence="1">
    <location>
        <begin position="1"/>
        <end position="24"/>
    </location>
</feature>
<dbReference type="InterPro" id="IPR006311">
    <property type="entry name" value="TAT_signal"/>
</dbReference>
<dbReference type="AlphaFoldDB" id="A0A158JCD5"/>
<dbReference type="Proteomes" id="UP000054925">
    <property type="component" value="Unassembled WGS sequence"/>
</dbReference>
<dbReference type="SUPFAM" id="SSF51445">
    <property type="entry name" value="(Trans)glycosidases"/>
    <property type="match status" value="1"/>
</dbReference>
<reference evidence="3" key="1">
    <citation type="submission" date="2016-01" db="EMBL/GenBank/DDBJ databases">
        <authorList>
            <person name="Peeters C."/>
        </authorList>
    </citation>
    <scope>NUCLEOTIDE SEQUENCE [LARGE SCALE GENOMIC DNA]</scope>
    <source>
        <strain evidence="3">LMG 22937</strain>
    </source>
</reference>
<dbReference type="InterPro" id="IPR017853">
    <property type="entry name" value="GH"/>
</dbReference>
<dbReference type="Gene3D" id="3.20.20.80">
    <property type="entry name" value="Glycosidases"/>
    <property type="match status" value="1"/>
</dbReference>
<comment type="caution">
    <text evidence="3">The sequence shown here is derived from an EMBL/GenBank/DDBJ whole genome shotgun (WGS) entry which is preliminary data.</text>
</comment>
<feature type="compositionally biased region" description="Polar residues" evidence="1">
    <location>
        <begin position="1"/>
        <end position="20"/>
    </location>
</feature>
<dbReference type="InterPro" id="IPR024655">
    <property type="entry name" value="Asl1_glyco_hydro_catalytic"/>
</dbReference>
<gene>
    <name evidence="3" type="ORF">AWB67_03648</name>
</gene>
<dbReference type="PROSITE" id="PS51318">
    <property type="entry name" value="TAT"/>
    <property type="match status" value="1"/>
</dbReference>
<feature type="domain" description="Asl1-like glycosyl hydrolase catalytic" evidence="2">
    <location>
        <begin position="343"/>
        <end position="411"/>
    </location>
</feature>
<name>A0A158JCD5_9BURK</name>
<dbReference type="GO" id="GO:0016787">
    <property type="term" value="F:hydrolase activity"/>
    <property type="evidence" value="ECO:0007669"/>
    <property type="project" value="UniProtKB-KW"/>
</dbReference>
<keyword evidence="4" id="KW-1185">Reference proteome</keyword>
<protein>
    <submittedName>
        <fullName evidence="3">Glycosyl hydrolase catalytic core</fullName>
    </submittedName>
</protein>
<evidence type="ECO:0000313" key="4">
    <source>
        <dbReference type="Proteomes" id="UP000054925"/>
    </source>
</evidence>
<accession>A0A158JCD5</accession>
<evidence type="ECO:0000313" key="3">
    <source>
        <dbReference type="EMBL" id="SAL66203.1"/>
    </source>
</evidence>
<keyword evidence="3" id="KW-0378">Hydrolase</keyword>
<evidence type="ECO:0000256" key="1">
    <source>
        <dbReference type="SAM" id="MobiDB-lite"/>
    </source>
</evidence>
<dbReference type="Pfam" id="PF11790">
    <property type="entry name" value="Glyco_hydro_cc"/>
    <property type="match status" value="1"/>
</dbReference>